<feature type="compositionally biased region" description="Polar residues" evidence="1">
    <location>
        <begin position="344"/>
        <end position="357"/>
    </location>
</feature>
<evidence type="ECO:0000256" key="2">
    <source>
        <dbReference type="SAM" id="SignalP"/>
    </source>
</evidence>
<organism evidence="3 4">
    <name type="scientific">Arthrobotrys conoides</name>
    <dbReference type="NCBI Taxonomy" id="74498"/>
    <lineage>
        <taxon>Eukaryota</taxon>
        <taxon>Fungi</taxon>
        <taxon>Dikarya</taxon>
        <taxon>Ascomycota</taxon>
        <taxon>Pezizomycotina</taxon>
        <taxon>Orbiliomycetes</taxon>
        <taxon>Orbiliales</taxon>
        <taxon>Orbiliaceae</taxon>
        <taxon>Arthrobotrys</taxon>
    </lineage>
</organism>
<reference evidence="3 4" key="1">
    <citation type="submission" date="2019-10" db="EMBL/GenBank/DDBJ databases">
        <authorList>
            <person name="Palmer J.M."/>
        </authorList>
    </citation>
    <scope>NUCLEOTIDE SEQUENCE [LARGE SCALE GENOMIC DNA]</scope>
    <source>
        <strain evidence="3 4">TWF506</strain>
    </source>
</reference>
<keyword evidence="4" id="KW-1185">Reference proteome</keyword>
<accession>A0AAN8RVA9</accession>
<sequence>MYSFLANIISLSFFGLATHLAFTSAYEIGFLGYDDGSDIIPTDEDVVWTAVPPDSDTKCHYITPRWADNVEYAFIRTTPDQEPIPRFIGLYGNNGRPPTGCNHNNLKVIIKWQPELGDRLQVADTLKRDINRWAVLVPNTERTERLVDILEVLENDRNFAGGRVAWRLGSGYWHIDQDTNRIFGLDETSFELPQRDILDSENESDYNYEDNGNNDNGEDGENNEESIEEDIEENIGGIGNALSYGSPTASTAGSQLADAPNARPRIIPGTNPILDAFRIFMMRHFQPMAGLDTVLDANELDNLLNFGLDPQMEDIPDTLSLGTNLGIEEPEPVGATRLMRELSGTDSNLETDWNQGNPLDELE</sequence>
<feature type="signal peptide" evidence="2">
    <location>
        <begin position="1"/>
        <end position="25"/>
    </location>
</feature>
<evidence type="ECO:0000256" key="1">
    <source>
        <dbReference type="SAM" id="MobiDB-lite"/>
    </source>
</evidence>
<dbReference type="Proteomes" id="UP001307849">
    <property type="component" value="Unassembled WGS sequence"/>
</dbReference>
<feature type="chain" id="PRO_5042820352" evidence="2">
    <location>
        <begin position="26"/>
        <end position="363"/>
    </location>
</feature>
<protein>
    <submittedName>
        <fullName evidence="3">Uncharacterized protein</fullName>
    </submittedName>
</protein>
<evidence type="ECO:0000313" key="3">
    <source>
        <dbReference type="EMBL" id="KAK6506194.1"/>
    </source>
</evidence>
<name>A0AAN8RVA9_9PEZI</name>
<feature type="compositionally biased region" description="Acidic residues" evidence="1">
    <location>
        <begin position="199"/>
        <end position="208"/>
    </location>
</feature>
<feature type="compositionally biased region" description="Acidic residues" evidence="1">
    <location>
        <begin position="216"/>
        <end position="227"/>
    </location>
</feature>
<feature type="region of interest" description="Disordered" evidence="1">
    <location>
        <begin position="341"/>
        <end position="363"/>
    </location>
</feature>
<feature type="region of interest" description="Disordered" evidence="1">
    <location>
        <begin position="199"/>
        <end position="227"/>
    </location>
</feature>
<dbReference type="EMBL" id="JAVHJM010000009">
    <property type="protein sequence ID" value="KAK6506194.1"/>
    <property type="molecule type" value="Genomic_DNA"/>
</dbReference>
<evidence type="ECO:0000313" key="4">
    <source>
        <dbReference type="Proteomes" id="UP001307849"/>
    </source>
</evidence>
<comment type="caution">
    <text evidence="3">The sequence shown here is derived from an EMBL/GenBank/DDBJ whole genome shotgun (WGS) entry which is preliminary data.</text>
</comment>
<gene>
    <name evidence="3" type="ORF">TWF506_011116</name>
</gene>
<proteinExistence type="predicted"/>
<keyword evidence="2" id="KW-0732">Signal</keyword>
<dbReference type="AlphaFoldDB" id="A0AAN8RVA9"/>